<keyword evidence="3" id="KW-0479">Metal-binding</keyword>
<keyword evidence="3" id="KW-0408">Iron</keyword>
<name>A0A2T8HY28_9RHOB</name>
<evidence type="ECO:0000256" key="2">
    <source>
        <dbReference type="ARBA" id="ARBA00022729"/>
    </source>
</evidence>
<protein>
    <submittedName>
        <fullName evidence="5">Fe(3+) ABC transporter substrate-binding protein</fullName>
    </submittedName>
</protein>
<dbReference type="Gene3D" id="3.40.190.10">
    <property type="entry name" value="Periplasmic binding protein-like II"/>
    <property type="match status" value="2"/>
</dbReference>
<evidence type="ECO:0000256" key="3">
    <source>
        <dbReference type="PIRSR" id="PIRSR002825-1"/>
    </source>
</evidence>
<keyword evidence="2 4" id="KW-0732">Signal</keyword>
<evidence type="ECO:0000313" key="6">
    <source>
        <dbReference type="Proteomes" id="UP000245911"/>
    </source>
</evidence>
<organism evidence="5 6">
    <name type="scientific">Pararhodobacter oceanensis</name>
    <dbReference type="NCBI Taxonomy" id="2172121"/>
    <lineage>
        <taxon>Bacteria</taxon>
        <taxon>Pseudomonadati</taxon>
        <taxon>Pseudomonadota</taxon>
        <taxon>Alphaproteobacteria</taxon>
        <taxon>Rhodobacterales</taxon>
        <taxon>Paracoccaceae</taxon>
        <taxon>Pararhodobacter</taxon>
    </lineage>
</organism>
<sequence length="335" mass="36326">MLRTLTTVGLTALIAAPAMAQEVNLYSTRHYDTDLHLYENFTEATGIQVNLIEGSGEQLIQRIQTEGVNSPADLYITVDGGRLHRAVEAGVFQPIESAVLEERVPEAQQHPDNLWFGLTARARVIFTRSGERPEWLNDYEDLADPRLEGEVCIRSSSNIYNISLMAEMIDALGAEAAQEWAAGVANNLARPPQGGDRDQLRALAAGECSVAVSNTYYWGALASSQDPADNEVAAAVEFFYPNQDDRGAHVNISGAGLTAHAPNPENAIRFLEYLVSDEAQQILADSNNEFPIVPGVEITGPVAPFTEFNSSGVNVSVYGLNARQATDIFDTVGFP</sequence>
<feature type="binding site" evidence="3">
    <location>
        <position position="30"/>
    </location>
    <ligand>
        <name>Fe cation</name>
        <dbReference type="ChEBI" id="CHEBI:24875"/>
    </ligand>
</feature>
<evidence type="ECO:0000256" key="4">
    <source>
        <dbReference type="SAM" id="SignalP"/>
    </source>
</evidence>
<dbReference type="PANTHER" id="PTHR30006:SF15">
    <property type="entry name" value="IRON-UTILIZATION PERIPLASMIC PROTEIN"/>
    <property type="match status" value="1"/>
</dbReference>
<dbReference type="GO" id="GO:0046872">
    <property type="term" value="F:metal ion binding"/>
    <property type="evidence" value="ECO:0007669"/>
    <property type="project" value="UniProtKB-KW"/>
</dbReference>
<gene>
    <name evidence="5" type="ORF">DDE20_01910</name>
</gene>
<feature type="binding site" evidence="3">
    <location>
        <position position="216"/>
    </location>
    <ligand>
        <name>Fe cation</name>
        <dbReference type="ChEBI" id="CHEBI:24875"/>
    </ligand>
</feature>
<dbReference type="AlphaFoldDB" id="A0A2T8HY28"/>
<evidence type="ECO:0000256" key="1">
    <source>
        <dbReference type="ARBA" id="ARBA00008520"/>
    </source>
</evidence>
<dbReference type="RefSeq" id="WP_116556745.1">
    <property type="nucleotide sequence ID" value="NZ_JBLWXM010000004.1"/>
</dbReference>
<comment type="similarity">
    <text evidence="1">Belongs to the bacterial solute-binding protein 1 family.</text>
</comment>
<dbReference type="GO" id="GO:0030288">
    <property type="term" value="C:outer membrane-bounded periplasmic space"/>
    <property type="evidence" value="ECO:0007669"/>
    <property type="project" value="TreeGrafter"/>
</dbReference>
<dbReference type="CDD" id="cd13542">
    <property type="entry name" value="PBP2_FutA1_ilke"/>
    <property type="match status" value="1"/>
</dbReference>
<evidence type="ECO:0000313" key="5">
    <source>
        <dbReference type="EMBL" id="PVH30333.1"/>
    </source>
</evidence>
<feature type="signal peptide" evidence="4">
    <location>
        <begin position="1"/>
        <end position="20"/>
    </location>
</feature>
<feature type="chain" id="PRO_5015562422" evidence="4">
    <location>
        <begin position="21"/>
        <end position="335"/>
    </location>
</feature>
<dbReference type="PIRSF" id="PIRSF002825">
    <property type="entry name" value="CfbpA"/>
    <property type="match status" value="1"/>
</dbReference>
<accession>A0A2T8HY28</accession>
<keyword evidence="6" id="KW-1185">Reference proteome</keyword>
<dbReference type="Pfam" id="PF13343">
    <property type="entry name" value="SBP_bac_6"/>
    <property type="match status" value="1"/>
</dbReference>
<dbReference type="OrthoDB" id="9769567at2"/>
<dbReference type="SUPFAM" id="SSF53850">
    <property type="entry name" value="Periplasmic binding protein-like II"/>
    <property type="match status" value="1"/>
</dbReference>
<dbReference type="InterPro" id="IPR026045">
    <property type="entry name" value="Ferric-bd"/>
</dbReference>
<dbReference type="EMBL" id="QDKM01000001">
    <property type="protein sequence ID" value="PVH30333.1"/>
    <property type="molecule type" value="Genomic_DNA"/>
</dbReference>
<dbReference type="Proteomes" id="UP000245911">
    <property type="component" value="Unassembled WGS sequence"/>
</dbReference>
<dbReference type="PANTHER" id="PTHR30006">
    <property type="entry name" value="THIAMINE-BINDING PERIPLASMIC PROTEIN-RELATED"/>
    <property type="match status" value="1"/>
</dbReference>
<comment type="caution">
    <text evidence="5">The sequence shown here is derived from an EMBL/GenBank/DDBJ whole genome shotgun (WGS) entry which is preliminary data.</text>
</comment>
<feature type="binding site" evidence="3">
    <location>
        <position position="217"/>
    </location>
    <ligand>
        <name>Fe cation</name>
        <dbReference type="ChEBI" id="CHEBI:24875"/>
    </ligand>
</feature>
<reference evidence="5 6" key="1">
    <citation type="submission" date="2018-04" db="EMBL/GenBank/DDBJ databases">
        <title>Pararhodobacter oceanense sp. nov., isolated from marine intertidal sediment.</title>
        <authorList>
            <person name="Wang X.-L."/>
            <person name="Du Z.-J."/>
        </authorList>
    </citation>
    <scope>NUCLEOTIDE SEQUENCE [LARGE SCALE GENOMIC DNA]</scope>
    <source>
        <strain evidence="5 6">AM505</strain>
    </source>
</reference>
<proteinExistence type="inferred from homology"/>